<feature type="region of interest" description="Disordered" evidence="5">
    <location>
        <begin position="1"/>
        <end position="30"/>
    </location>
</feature>
<dbReference type="GO" id="GO:0004252">
    <property type="term" value="F:serine-type endopeptidase activity"/>
    <property type="evidence" value="ECO:0007669"/>
    <property type="project" value="InterPro"/>
</dbReference>
<evidence type="ECO:0000256" key="2">
    <source>
        <dbReference type="ARBA" id="ARBA00022670"/>
    </source>
</evidence>
<organism evidence="8 9">
    <name type="scientific">Candidatus Merdicola faecigallinarum</name>
    <dbReference type="NCBI Taxonomy" id="2840862"/>
    <lineage>
        <taxon>Bacteria</taxon>
        <taxon>Bacillati</taxon>
        <taxon>Bacillota</taxon>
        <taxon>Clostridia</taxon>
        <taxon>Candidatus Merdicola</taxon>
    </lineage>
</organism>
<dbReference type="EMBL" id="DVNH01000001">
    <property type="protein sequence ID" value="HIU51012.1"/>
    <property type="molecule type" value="Genomic_DNA"/>
</dbReference>
<dbReference type="SUPFAM" id="SSF50156">
    <property type="entry name" value="PDZ domain-like"/>
    <property type="match status" value="1"/>
</dbReference>
<dbReference type="Proteomes" id="UP000824093">
    <property type="component" value="Unassembled WGS sequence"/>
</dbReference>
<evidence type="ECO:0000313" key="9">
    <source>
        <dbReference type="Proteomes" id="UP000824093"/>
    </source>
</evidence>
<accession>A0A9D1LZU4</accession>
<dbReference type="Gene3D" id="2.40.10.10">
    <property type="entry name" value="Trypsin-like serine proteases"/>
    <property type="match status" value="2"/>
</dbReference>
<keyword evidence="3" id="KW-0378">Hydrolase</keyword>
<dbReference type="InterPro" id="IPR009003">
    <property type="entry name" value="Peptidase_S1_PA"/>
</dbReference>
<dbReference type="SMART" id="SM00228">
    <property type="entry name" value="PDZ"/>
    <property type="match status" value="1"/>
</dbReference>
<keyword evidence="6" id="KW-0812">Transmembrane</keyword>
<dbReference type="PANTHER" id="PTHR43343">
    <property type="entry name" value="PEPTIDASE S12"/>
    <property type="match status" value="1"/>
</dbReference>
<feature type="transmembrane region" description="Helical" evidence="6">
    <location>
        <begin position="36"/>
        <end position="58"/>
    </location>
</feature>
<dbReference type="Pfam" id="PF13365">
    <property type="entry name" value="Trypsin_2"/>
    <property type="match status" value="1"/>
</dbReference>
<dbReference type="PRINTS" id="PR00834">
    <property type="entry name" value="PROTEASES2C"/>
</dbReference>
<dbReference type="InterPro" id="IPR043504">
    <property type="entry name" value="Peptidase_S1_PA_chymotrypsin"/>
</dbReference>
<dbReference type="Pfam" id="PF13180">
    <property type="entry name" value="PDZ_2"/>
    <property type="match status" value="1"/>
</dbReference>
<dbReference type="InterPro" id="IPR001478">
    <property type="entry name" value="PDZ"/>
</dbReference>
<dbReference type="InterPro" id="IPR001940">
    <property type="entry name" value="Peptidase_S1C"/>
</dbReference>
<sequence>MESNNQEQKQQTKPKYEKVIDVSPKKSHSSSFGKNVILPFCSGILGATLVIGTCFGIPNIRNQILGEKSSVEASSNETTSNGLVDVVSLSNYSDTTIGVANKVLPSIVGIKVQYTVNSMFGRGSVAEAEGSGIIISEDGYILTNNHVIASDESSYYQMTEANKLTVKLFNDDTEYEAKVIGTDSQTDLAVIKIEKTGLTPATLGDSDQIKVGEVAIAIGNPLGMQSSVTSGIISAVNREVTDTDGKTYNLIQTDAAINSGNSGGALVNSKGEVIGVNTLKLNGTGIEGMGFAIPINSTKNITEQLIQDGKVKRPYIGVSGRDVDEQTAKANNIVPGVYIVSVESFSAAEKAGLKPGDVIIAADGKEISDMDDLNEIKNSHNIGDQMTLKINRDGKEQEIILTLQEQP</sequence>
<evidence type="ECO:0000256" key="5">
    <source>
        <dbReference type="SAM" id="MobiDB-lite"/>
    </source>
</evidence>
<keyword evidence="4" id="KW-0720">Serine protease</keyword>
<dbReference type="AlphaFoldDB" id="A0A9D1LZU4"/>
<dbReference type="PROSITE" id="PS50106">
    <property type="entry name" value="PDZ"/>
    <property type="match status" value="1"/>
</dbReference>
<dbReference type="PANTHER" id="PTHR43343:SF3">
    <property type="entry name" value="PROTEASE DO-LIKE 8, CHLOROPLASTIC"/>
    <property type="match status" value="1"/>
</dbReference>
<protein>
    <submittedName>
        <fullName evidence="8">Trypsin-like peptidase domain-containing protein</fullName>
    </submittedName>
</protein>
<dbReference type="InterPro" id="IPR036034">
    <property type="entry name" value="PDZ_sf"/>
</dbReference>
<gene>
    <name evidence="8" type="ORF">IAB70_00025</name>
</gene>
<feature type="compositionally biased region" description="Polar residues" evidence="5">
    <location>
        <begin position="1"/>
        <end position="13"/>
    </location>
</feature>
<feature type="domain" description="PDZ" evidence="7">
    <location>
        <begin position="305"/>
        <end position="394"/>
    </location>
</feature>
<dbReference type="SUPFAM" id="SSF50494">
    <property type="entry name" value="Trypsin-like serine proteases"/>
    <property type="match status" value="1"/>
</dbReference>
<keyword evidence="6" id="KW-0472">Membrane</keyword>
<name>A0A9D1LZU4_9FIRM</name>
<evidence type="ECO:0000313" key="8">
    <source>
        <dbReference type="EMBL" id="HIU51012.1"/>
    </source>
</evidence>
<reference evidence="8" key="2">
    <citation type="journal article" date="2021" name="PeerJ">
        <title>Extensive microbial diversity within the chicken gut microbiome revealed by metagenomics and culture.</title>
        <authorList>
            <person name="Gilroy R."/>
            <person name="Ravi A."/>
            <person name="Getino M."/>
            <person name="Pursley I."/>
            <person name="Horton D.L."/>
            <person name="Alikhan N.F."/>
            <person name="Baker D."/>
            <person name="Gharbi K."/>
            <person name="Hall N."/>
            <person name="Watson M."/>
            <person name="Adriaenssens E.M."/>
            <person name="Foster-Nyarko E."/>
            <person name="Jarju S."/>
            <person name="Secka A."/>
            <person name="Antonio M."/>
            <person name="Oren A."/>
            <person name="Chaudhuri R.R."/>
            <person name="La Ragione R."/>
            <person name="Hildebrand F."/>
            <person name="Pallen M.J."/>
        </authorList>
    </citation>
    <scope>NUCLEOTIDE SEQUENCE</scope>
    <source>
        <strain evidence="8">CHK195-15760</strain>
    </source>
</reference>
<keyword evidence="6" id="KW-1133">Transmembrane helix</keyword>
<dbReference type="Gene3D" id="2.30.42.10">
    <property type="match status" value="1"/>
</dbReference>
<proteinExistence type="inferred from homology"/>
<comment type="similarity">
    <text evidence="1">Belongs to the peptidase S1C family.</text>
</comment>
<reference evidence="8" key="1">
    <citation type="submission" date="2020-10" db="EMBL/GenBank/DDBJ databases">
        <authorList>
            <person name="Gilroy R."/>
        </authorList>
    </citation>
    <scope>NUCLEOTIDE SEQUENCE</scope>
    <source>
        <strain evidence="8">CHK195-15760</strain>
    </source>
</reference>
<dbReference type="InterPro" id="IPR051201">
    <property type="entry name" value="Chloro_Bact_Ser_Proteases"/>
</dbReference>
<evidence type="ECO:0000259" key="7">
    <source>
        <dbReference type="PROSITE" id="PS50106"/>
    </source>
</evidence>
<evidence type="ECO:0000256" key="4">
    <source>
        <dbReference type="ARBA" id="ARBA00022825"/>
    </source>
</evidence>
<comment type="caution">
    <text evidence="8">The sequence shown here is derived from an EMBL/GenBank/DDBJ whole genome shotgun (WGS) entry which is preliminary data.</text>
</comment>
<evidence type="ECO:0000256" key="6">
    <source>
        <dbReference type="SAM" id="Phobius"/>
    </source>
</evidence>
<evidence type="ECO:0000256" key="1">
    <source>
        <dbReference type="ARBA" id="ARBA00010541"/>
    </source>
</evidence>
<feature type="compositionally biased region" description="Basic and acidic residues" evidence="5">
    <location>
        <begin position="14"/>
        <end position="24"/>
    </location>
</feature>
<evidence type="ECO:0000256" key="3">
    <source>
        <dbReference type="ARBA" id="ARBA00022801"/>
    </source>
</evidence>
<dbReference type="FunFam" id="2.40.10.10:FF:000001">
    <property type="entry name" value="Periplasmic serine protease DegS"/>
    <property type="match status" value="1"/>
</dbReference>
<dbReference type="GO" id="GO:0006508">
    <property type="term" value="P:proteolysis"/>
    <property type="evidence" value="ECO:0007669"/>
    <property type="project" value="UniProtKB-KW"/>
</dbReference>
<keyword evidence="2" id="KW-0645">Protease</keyword>